<dbReference type="AlphaFoldDB" id="A0A1H3LP79"/>
<dbReference type="PANTHER" id="PTHR11113">
    <property type="entry name" value="N-ACETYLGLUCOSAMINE-6-PHOSPHATE DEACETYLASE"/>
    <property type="match status" value="1"/>
</dbReference>
<protein>
    <recommendedName>
        <fullName evidence="2 6">Adenine deaminase</fullName>
        <shortName evidence="6">Adenase</shortName>
        <shortName evidence="6">Adenine aminase</shortName>
        <ecNumber evidence="2 6">3.5.4.2</ecNumber>
    </recommendedName>
</protein>
<dbReference type="SUPFAM" id="SSF51338">
    <property type="entry name" value="Composite domain of metallo-dependent hydrolases"/>
    <property type="match status" value="1"/>
</dbReference>
<dbReference type="Gene3D" id="2.30.40.10">
    <property type="entry name" value="Urease, subunit C, domain 1"/>
    <property type="match status" value="1"/>
</dbReference>
<keyword evidence="4 6" id="KW-0464">Manganese</keyword>
<evidence type="ECO:0000259" key="8">
    <source>
        <dbReference type="Pfam" id="PF13382"/>
    </source>
</evidence>
<dbReference type="OrthoDB" id="9775607at2"/>
<dbReference type="Pfam" id="PF13382">
    <property type="entry name" value="Adenine_deam_C"/>
    <property type="match status" value="1"/>
</dbReference>
<dbReference type="Proteomes" id="UP000198625">
    <property type="component" value="Unassembled WGS sequence"/>
</dbReference>
<dbReference type="PANTHER" id="PTHR11113:SF2">
    <property type="entry name" value="ADENINE DEAMINASE"/>
    <property type="match status" value="1"/>
</dbReference>
<name>A0A1H3LP79_9FIRM</name>
<dbReference type="RefSeq" id="WP_091726923.1">
    <property type="nucleotide sequence ID" value="NZ_FNQE01000004.1"/>
</dbReference>
<dbReference type="InterPro" id="IPR006679">
    <property type="entry name" value="Adenine_deam"/>
</dbReference>
<evidence type="ECO:0000259" key="7">
    <source>
        <dbReference type="Pfam" id="PF01979"/>
    </source>
</evidence>
<dbReference type="HAMAP" id="MF_01518">
    <property type="entry name" value="Adenine_deamin"/>
    <property type="match status" value="1"/>
</dbReference>
<dbReference type="InterPro" id="IPR006680">
    <property type="entry name" value="Amidohydro-rel"/>
</dbReference>
<gene>
    <name evidence="6" type="primary">ade</name>
    <name evidence="9" type="ORF">SAMN05660462_00564</name>
</gene>
<comment type="cofactor">
    <cofactor evidence="6">
        <name>Mn(2+)</name>
        <dbReference type="ChEBI" id="CHEBI:29035"/>
    </cofactor>
</comment>
<dbReference type="SUPFAM" id="SSF51556">
    <property type="entry name" value="Metallo-dependent hydrolases"/>
    <property type="match status" value="1"/>
</dbReference>
<evidence type="ECO:0000256" key="5">
    <source>
        <dbReference type="ARBA" id="ARBA00047720"/>
    </source>
</evidence>
<dbReference type="EC" id="3.5.4.2" evidence="2 6"/>
<comment type="similarity">
    <text evidence="1 6">Belongs to the metallo-dependent hydrolases superfamily. Adenine deaminase family.</text>
</comment>
<evidence type="ECO:0000256" key="4">
    <source>
        <dbReference type="ARBA" id="ARBA00023211"/>
    </source>
</evidence>
<dbReference type="GO" id="GO:0006146">
    <property type="term" value="P:adenine catabolic process"/>
    <property type="evidence" value="ECO:0007669"/>
    <property type="project" value="InterPro"/>
</dbReference>
<dbReference type="GO" id="GO:0000034">
    <property type="term" value="F:adenine deaminase activity"/>
    <property type="evidence" value="ECO:0007669"/>
    <property type="project" value="UniProtKB-UniRule"/>
</dbReference>
<evidence type="ECO:0000313" key="9">
    <source>
        <dbReference type="EMBL" id="SDY65655.1"/>
    </source>
</evidence>
<dbReference type="InterPro" id="IPR032466">
    <property type="entry name" value="Metal_Hydrolase"/>
</dbReference>
<dbReference type="NCBIfam" id="TIGR01178">
    <property type="entry name" value="ade"/>
    <property type="match status" value="1"/>
</dbReference>
<organism evidence="9 10">
    <name type="scientific">Proteiniborus ethanoligenes</name>
    <dbReference type="NCBI Taxonomy" id="415015"/>
    <lineage>
        <taxon>Bacteria</taxon>
        <taxon>Bacillati</taxon>
        <taxon>Bacillota</taxon>
        <taxon>Clostridia</taxon>
        <taxon>Eubacteriales</taxon>
        <taxon>Proteiniborus</taxon>
    </lineage>
</organism>
<accession>A0A1H3LP79</accession>
<dbReference type="EMBL" id="FNQE01000004">
    <property type="protein sequence ID" value="SDY65655.1"/>
    <property type="molecule type" value="Genomic_DNA"/>
</dbReference>
<evidence type="ECO:0000256" key="3">
    <source>
        <dbReference type="ARBA" id="ARBA00022801"/>
    </source>
</evidence>
<dbReference type="Pfam" id="PF01979">
    <property type="entry name" value="Amidohydro_1"/>
    <property type="match status" value="1"/>
</dbReference>
<evidence type="ECO:0000256" key="6">
    <source>
        <dbReference type="HAMAP-Rule" id="MF_01518"/>
    </source>
</evidence>
<dbReference type="Gene3D" id="3.20.20.140">
    <property type="entry name" value="Metal-dependent hydrolases"/>
    <property type="match status" value="1"/>
</dbReference>
<keyword evidence="3 6" id="KW-0378">Hydrolase</keyword>
<reference evidence="9 10" key="1">
    <citation type="submission" date="2016-10" db="EMBL/GenBank/DDBJ databases">
        <authorList>
            <person name="de Groot N.N."/>
        </authorList>
    </citation>
    <scope>NUCLEOTIDE SEQUENCE [LARGE SCALE GENOMIC DNA]</scope>
    <source>
        <strain evidence="9 10">DSM 21650</strain>
    </source>
</reference>
<dbReference type="STRING" id="415015.SAMN05660462_00564"/>
<feature type="domain" description="Amidohydrolase-related" evidence="7">
    <location>
        <begin position="67"/>
        <end position="353"/>
    </location>
</feature>
<proteinExistence type="inferred from homology"/>
<feature type="domain" description="Adenine deaminase C-terminal" evidence="8">
    <location>
        <begin position="412"/>
        <end position="576"/>
    </location>
</feature>
<comment type="catalytic activity">
    <reaction evidence="5 6">
        <text>adenine + H2O + H(+) = hypoxanthine + NH4(+)</text>
        <dbReference type="Rhea" id="RHEA:23688"/>
        <dbReference type="ChEBI" id="CHEBI:15377"/>
        <dbReference type="ChEBI" id="CHEBI:15378"/>
        <dbReference type="ChEBI" id="CHEBI:16708"/>
        <dbReference type="ChEBI" id="CHEBI:17368"/>
        <dbReference type="ChEBI" id="CHEBI:28938"/>
        <dbReference type="EC" id="3.5.4.2"/>
    </reaction>
</comment>
<dbReference type="InterPro" id="IPR026912">
    <property type="entry name" value="Adenine_deam_C"/>
</dbReference>
<evidence type="ECO:0000256" key="2">
    <source>
        <dbReference type="ARBA" id="ARBA00012782"/>
    </source>
</evidence>
<dbReference type="InterPro" id="IPR011059">
    <property type="entry name" value="Metal-dep_hydrolase_composite"/>
</dbReference>
<keyword evidence="10" id="KW-1185">Reference proteome</keyword>
<evidence type="ECO:0000256" key="1">
    <source>
        <dbReference type="ARBA" id="ARBA00006773"/>
    </source>
</evidence>
<evidence type="ECO:0000313" key="10">
    <source>
        <dbReference type="Proteomes" id="UP000198625"/>
    </source>
</evidence>
<sequence>MDKKLTSVSMGLEKADLVVVNGKIVNVYSKEIYNGGIAVANGKIAAVGHIDYCIGEKTKIIDAKGKYLLPGFIDGHIHPESTNLSIRGFAEIVLTHGTTAVMADMHEVGVVGGMEAIEAVLNEAKATDLKIYFVVPSHVPFAPGLETSGGSFNSEIIEKALKRDDAVGLSEIVAPYLLQGNTELIKAMEIASKMGKSLQGHLPEMKGPAMNVCMAAGVSTDHESLSTEDAIERLRAGCYVMMREGSAARNMTECLKAITEHKLDSTMCSIVTDDLHTVDAVERGHLDDAIRTALKNGVDFVTAIQMVTINAARAFNLDREIGALAPGRRADINIAEGPEDFKVISVISGGNLVVEDSKLIKRYDKAEHEPILLNTIKLSKKITAEDLMIKVDKEAKEARVKIMRTLDWIPITFGQETILPVKDGVVECDLNQDILYIAQVERYGKNGNIGKAFMGGFNLKSGAIASSVGHDNHNIIVMGTNFEDMALAVNRIGEIQGGQVLVNNGQVICEVEYPILGLLSDLDAWELASQKKVLNSKIHELGCTISIPFMFLSFICLAAIPEYAVTDHGFIDVMHQEIIDPVIELIK</sequence>